<evidence type="ECO:0000256" key="1">
    <source>
        <dbReference type="SAM" id="MobiDB-lite"/>
    </source>
</evidence>
<keyword evidence="2" id="KW-1133">Transmembrane helix</keyword>
<keyword evidence="4" id="KW-1185">Reference proteome</keyword>
<evidence type="ECO:0000313" key="4">
    <source>
        <dbReference type="Proteomes" id="UP000006860"/>
    </source>
</evidence>
<sequence length="102" mass="10730">MFQLIRDLYTDEAGFIISSEMVLVGTITVLGMVVGLSEVAFNINQELEDVGSAFGSINQAYSYTGAAGGKGSSNGSSNNDEWDHGDHDGDVICDVAPTGESY</sequence>
<feature type="transmembrane region" description="Helical" evidence="2">
    <location>
        <begin position="15"/>
        <end position="36"/>
    </location>
</feature>
<protein>
    <recommendedName>
        <fullName evidence="5">Branched-chain amino acid aminotransferase</fullName>
    </recommendedName>
</protein>
<dbReference type="EMBL" id="CP002546">
    <property type="protein sequence ID" value="ADY60269.1"/>
    <property type="molecule type" value="Genomic_DNA"/>
</dbReference>
<accession>F0SRV3</accession>
<feature type="region of interest" description="Disordered" evidence="1">
    <location>
        <begin position="67"/>
        <end position="90"/>
    </location>
</feature>
<evidence type="ECO:0000256" key="2">
    <source>
        <dbReference type="SAM" id="Phobius"/>
    </source>
</evidence>
<evidence type="ECO:0008006" key="5">
    <source>
        <dbReference type="Google" id="ProtNLM"/>
    </source>
</evidence>
<feature type="compositionally biased region" description="Basic and acidic residues" evidence="1">
    <location>
        <begin position="81"/>
        <end position="90"/>
    </location>
</feature>
<keyword evidence="2" id="KW-0472">Membrane</keyword>
<dbReference type="HOGENOM" id="CLU_145243_1_0_0"/>
<dbReference type="KEGG" id="pbs:Plabr_2669"/>
<evidence type="ECO:0000313" key="3">
    <source>
        <dbReference type="EMBL" id="ADY60269.1"/>
    </source>
</evidence>
<name>F0SRV3_RUBBR</name>
<organism evidence="3 4">
    <name type="scientific">Rubinisphaera brasiliensis (strain ATCC 49424 / DSM 5305 / JCM 21570 / IAM 15109 / NBRC 103401 / IFAM 1448)</name>
    <name type="common">Planctomyces brasiliensis</name>
    <dbReference type="NCBI Taxonomy" id="756272"/>
    <lineage>
        <taxon>Bacteria</taxon>
        <taxon>Pseudomonadati</taxon>
        <taxon>Planctomycetota</taxon>
        <taxon>Planctomycetia</taxon>
        <taxon>Planctomycetales</taxon>
        <taxon>Planctomycetaceae</taxon>
        <taxon>Rubinisphaera</taxon>
    </lineage>
</organism>
<dbReference type="Proteomes" id="UP000006860">
    <property type="component" value="Chromosome"/>
</dbReference>
<keyword evidence="2" id="KW-0812">Transmembrane</keyword>
<proteinExistence type="predicted"/>
<reference evidence="4" key="1">
    <citation type="submission" date="2011-02" db="EMBL/GenBank/DDBJ databases">
        <title>The complete genome of Planctomyces brasiliensis DSM 5305.</title>
        <authorList>
            <person name="Lucas S."/>
            <person name="Copeland A."/>
            <person name="Lapidus A."/>
            <person name="Bruce D."/>
            <person name="Goodwin L."/>
            <person name="Pitluck S."/>
            <person name="Kyrpides N."/>
            <person name="Mavromatis K."/>
            <person name="Pagani I."/>
            <person name="Ivanova N."/>
            <person name="Ovchinnikova G."/>
            <person name="Lu M."/>
            <person name="Detter J.C."/>
            <person name="Han C."/>
            <person name="Land M."/>
            <person name="Hauser L."/>
            <person name="Markowitz V."/>
            <person name="Cheng J.-F."/>
            <person name="Hugenholtz P."/>
            <person name="Woyke T."/>
            <person name="Wu D."/>
            <person name="Tindall B."/>
            <person name="Pomrenke H.G."/>
            <person name="Brambilla E."/>
            <person name="Klenk H.-P."/>
            <person name="Eisen J.A."/>
        </authorList>
    </citation>
    <scope>NUCLEOTIDE SEQUENCE [LARGE SCALE GENOMIC DNA]</scope>
    <source>
        <strain evidence="4">ATCC 49424 / DSM 5305 / JCM 21570 / NBRC 103401 / IFAM 1448</strain>
    </source>
</reference>
<dbReference type="RefSeq" id="WP_013628993.1">
    <property type="nucleotide sequence ID" value="NC_015174.1"/>
</dbReference>
<gene>
    <name evidence="3" type="ordered locus">Plabr_2669</name>
</gene>
<dbReference type="AlphaFoldDB" id="F0SRV3"/>
<dbReference type="OrthoDB" id="278295at2"/>